<keyword evidence="4" id="KW-1185">Reference proteome</keyword>
<accession>A0A562LYV9</accession>
<evidence type="ECO:0008006" key="5">
    <source>
        <dbReference type="Google" id="ProtNLM"/>
    </source>
</evidence>
<feature type="region of interest" description="Disordered" evidence="2">
    <location>
        <begin position="1129"/>
        <end position="1158"/>
    </location>
</feature>
<sequence>MARSLGTLTIDLAMRLGTLESDAGRAANIAEKRAKQIDAAFTKAGAAMGASIAAGAGIAAVAIKRTIDEADNFSKMASKIGIATESLTRLDYAAKLSDVSMEQLSGAVRKLGQNQLEALQGGKQYAALFKQLGIEVGSAKNGIRDAGGVITELADVFAKMPDGANKTALAIKLFGKSGADMIPLLNSGSKALQDFADKSDEVGYTLSGTTGKAAEEFNDKLTEVKLGIDGLWRQALPQLLPKLSEFADVISSPDFRDGFATIINGSITAVGALVKFTTTLANTTKFVGEELAARFNGPSLDDQVRVAEKLARLRKTEGEFAQIQRGQAPNLGNITEMKPGDFLRPVADVRKRLQAEIADYEQRLKISQQLGEDAAARAAKIAEDAAKAITVPDWTANTGAAKRTAKGGKSEAQRQMEEAAKAAEALTEAQDNARRTLEDWRAELDGPAAQALLKYSRMERDLDEQVAAGEISWKQYADAMGMVSEMRAKDEALMTDQQKAAKALAEAQADAAAEYERTWRGAVESVSYAFADFIAGGINSFKDFGRALKDIARRMIADIIGQFANNALQSTVGNWLRGITSGGFSQAGGQGGWMQMLSQMFGGGSGGGLSSIGGWLGNLFGGGSSAAAGSLYGFGNVSNLAGVAGASSTLGGGAAAGGSSGAMSGLASIPVVGWIIAGMMANSAMFDKGWDIGNGESWAGKIATLGAVGNADKLFRKLGLDNKTASILSGSSIHAALFGRKKPEIKGQGLMGSIGFDGLDGKMFADIVEKGGLFRSDKKYSRYGDVDPEIDSAFDVAARQVYSGATALAKQLGVDLTAQLAGVKIDLGKVKLDKDPEKAQAQLEKLLMDMVERLAGESVKAAGFQHLLDDGFKAGEIMNALSVSIGLVSGSAEDLGRALNDVERAEITQAVEWFERLANVNGTELAAEIERVVGTLSAYSDLMTGVETQLLTAGLNDYQRAQLDVEMGYRAQVKQANDLAKSLGLSGARAEDLAKIEQLRAVNMAALQKQYEAQKDNFLQDLGLSDLSPMRDDQKLASSMQMLREAVGAGDLQRAQQLSQQALGFGRNLYASGADYNGLYGEVTGLLGGMTGGALDGFTETGLDNIADILEGLPDEFARALFREAALATPVTPPLPTTPPPLQPPGGTTGGTGGDDSETNRLLRRLITLAEAQTSIQQSDSLNRSLNGMAVV</sequence>
<organism evidence="3 4">
    <name type="scientific">Aerolutibacter ruishenii</name>
    <dbReference type="NCBI Taxonomy" id="686800"/>
    <lineage>
        <taxon>Bacteria</taxon>
        <taxon>Pseudomonadati</taxon>
        <taxon>Pseudomonadota</taxon>
        <taxon>Gammaproteobacteria</taxon>
        <taxon>Lysobacterales</taxon>
        <taxon>Lysobacteraceae</taxon>
        <taxon>Aerolutibacter</taxon>
    </lineage>
</organism>
<comment type="caution">
    <text evidence="3">The sequence shown here is derived from an EMBL/GenBank/DDBJ whole genome shotgun (WGS) entry which is preliminary data.</text>
</comment>
<feature type="compositionally biased region" description="Pro residues" evidence="2">
    <location>
        <begin position="1131"/>
        <end position="1144"/>
    </location>
</feature>
<evidence type="ECO:0000313" key="3">
    <source>
        <dbReference type="EMBL" id="TWI12708.1"/>
    </source>
</evidence>
<reference evidence="3 4" key="1">
    <citation type="journal article" date="2015" name="Stand. Genomic Sci.">
        <title>Genomic Encyclopedia of Bacterial and Archaeal Type Strains, Phase III: the genomes of soil and plant-associated and newly described type strains.</title>
        <authorList>
            <person name="Whitman W.B."/>
            <person name="Woyke T."/>
            <person name="Klenk H.P."/>
            <person name="Zhou Y."/>
            <person name="Lilburn T.G."/>
            <person name="Beck B.J."/>
            <person name="De Vos P."/>
            <person name="Vandamme P."/>
            <person name="Eisen J.A."/>
            <person name="Garrity G."/>
            <person name="Hugenholtz P."/>
            <person name="Kyrpides N.C."/>
        </authorList>
    </citation>
    <scope>NUCLEOTIDE SEQUENCE [LARGE SCALE GENOMIC DNA]</scope>
    <source>
        <strain evidence="3 4">CGMCC 1.10136</strain>
    </source>
</reference>
<evidence type="ECO:0000313" key="4">
    <source>
        <dbReference type="Proteomes" id="UP000316471"/>
    </source>
</evidence>
<dbReference type="AlphaFoldDB" id="A0A562LYV9"/>
<name>A0A562LYV9_9GAMM</name>
<dbReference type="EMBL" id="VLKP01000003">
    <property type="protein sequence ID" value="TWI12708.1"/>
    <property type="molecule type" value="Genomic_DNA"/>
</dbReference>
<protein>
    <recommendedName>
        <fullName evidence="5">Tape measure domain-containing protein</fullName>
    </recommendedName>
</protein>
<evidence type="ECO:0000256" key="2">
    <source>
        <dbReference type="SAM" id="MobiDB-lite"/>
    </source>
</evidence>
<feature type="coiled-coil region" evidence="1">
    <location>
        <begin position="409"/>
        <end position="443"/>
    </location>
</feature>
<dbReference type="Proteomes" id="UP000316471">
    <property type="component" value="Unassembled WGS sequence"/>
</dbReference>
<gene>
    <name evidence="3" type="ORF">IP93_01053</name>
</gene>
<evidence type="ECO:0000256" key="1">
    <source>
        <dbReference type="SAM" id="Coils"/>
    </source>
</evidence>
<keyword evidence="1" id="KW-0175">Coiled coil</keyword>
<proteinExistence type="predicted"/>